<sequence>MPEQESSASVYTCVAPSTHRTDCHHPRTGILSKCLHRRGTITTLIVAMPEQESSASVYTSVAPSTDRTDCHHARTGILSKCLHRCGTINALIVTMPEQESSTSVYTSVAPSLHQCGTITTPVWHYHCTSVALSPN</sequence>
<dbReference type="Proteomes" id="UP001283361">
    <property type="component" value="Unassembled WGS sequence"/>
</dbReference>
<reference evidence="1" key="1">
    <citation type="journal article" date="2023" name="G3 (Bethesda)">
        <title>A reference genome for the long-term kleptoplast-retaining sea slug Elysia crispata morphotype clarki.</title>
        <authorList>
            <person name="Eastman K.E."/>
            <person name="Pendleton A.L."/>
            <person name="Shaikh M.A."/>
            <person name="Suttiyut T."/>
            <person name="Ogas R."/>
            <person name="Tomko P."/>
            <person name="Gavelis G."/>
            <person name="Widhalm J.R."/>
            <person name="Wisecaver J.H."/>
        </authorList>
    </citation>
    <scope>NUCLEOTIDE SEQUENCE</scope>
    <source>
        <strain evidence="1">ECLA1</strain>
    </source>
</reference>
<proteinExistence type="predicted"/>
<organism evidence="1 2">
    <name type="scientific">Elysia crispata</name>
    <name type="common">lettuce slug</name>
    <dbReference type="NCBI Taxonomy" id="231223"/>
    <lineage>
        <taxon>Eukaryota</taxon>
        <taxon>Metazoa</taxon>
        <taxon>Spiralia</taxon>
        <taxon>Lophotrochozoa</taxon>
        <taxon>Mollusca</taxon>
        <taxon>Gastropoda</taxon>
        <taxon>Heterobranchia</taxon>
        <taxon>Euthyneura</taxon>
        <taxon>Panpulmonata</taxon>
        <taxon>Sacoglossa</taxon>
        <taxon>Placobranchoidea</taxon>
        <taxon>Plakobranchidae</taxon>
        <taxon>Elysia</taxon>
    </lineage>
</organism>
<evidence type="ECO:0000313" key="1">
    <source>
        <dbReference type="EMBL" id="KAK3789210.1"/>
    </source>
</evidence>
<name>A0AAE1E0M4_9GAST</name>
<dbReference type="EMBL" id="JAWDGP010001678">
    <property type="protein sequence ID" value="KAK3789210.1"/>
    <property type="molecule type" value="Genomic_DNA"/>
</dbReference>
<keyword evidence="2" id="KW-1185">Reference proteome</keyword>
<protein>
    <submittedName>
        <fullName evidence="1">Uncharacterized protein</fullName>
    </submittedName>
</protein>
<comment type="caution">
    <text evidence="1">The sequence shown here is derived from an EMBL/GenBank/DDBJ whole genome shotgun (WGS) entry which is preliminary data.</text>
</comment>
<gene>
    <name evidence="1" type="ORF">RRG08_001600</name>
</gene>
<accession>A0AAE1E0M4</accession>
<evidence type="ECO:0000313" key="2">
    <source>
        <dbReference type="Proteomes" id="UP001283361"/>
    </source>
</evidence>
<dbReference type="AlphaFoldDB" id="A0AAE1E0M4"/>